<evidence type="ECO:0000313" key="2">
    <source>
        <dbReference type="Proteomes" id="UP001189429"/>
    </source>
</evidence>
<comment type="caution">
    <text evidence="1">The sequence shown here is derived from an EMBL/GenBank/DDBJ whole genome shotgun (WGS) entry which is preliminary data.</text>
</comment>
<protein>
    <submittedName>
        <fullName evidence="1">Uncharacterized protein</fullName>
    </submittedName>
</protein>
<accession>A0ABN9TR86</accession>
<name>A0ABN9TR86_9DINO</name>
<keyword evidence="2" id="KW-1185">Reference proteome</keyword>
<proteinExistence type="predicted"/>
<reference evidence="1" key="1">
    <citation type="submission" date="2023-10" db="EMBL/GenBank/DDBJ databases">
        <authorList>
            <person name="Chen Y."/>
            <person name="Shah S."/>
            <person name="Dougan E. K."/>
            <person name="Thang M."/>
            <person name="Chan C."/>
        </authorList>
    </citation>
    <scope>NUCLEOTIDE SEQUENCE [LARGE SCALE GENOMIC DNA]</scope>
</reference>
<sequence length="148" mass="16542">MLAHASIYFPDTCSATEHRITSNEMGNVLASVIFLAHCWVEDETCPLRIWHQHLFAQYCSLGTLSSAVLRLMELRGYILRLSSEVVERRTHALLAAREAAARACTPVPRPLLARSGYIGTHWQGSTFLRRGLDTILDTCVSRARTDDG</sequence>
<gene>
    <name evidence="1" type="ORF">PCOR1329_LOCUS41276</name>
</gene>
<organism evidence="1 2">
    <name type="scientific">Prorocentrum cordatum</name>
    <dbReference type="NCBI Taxonomy" id="2364126"/>
    <lineage>
        <taxon>Eukaryota</taxon>
        <taxon>Sar</taxon>
        <taxon>Alveolata</taxon>
        <taxon>Dinophyceae</taxon>
        <taxon>Prorocentrales</taxon>
        <taxon>Prorocentraceae</taxon>
        <taxon>Prorocentrum</taxon>
    </lineage>
</organism>
<dbReference type="EMBL" id="CAUYUJ010014965">
    <property type="protein sequence ID" value="CAK0848312.1"/>
    <property type="molecule type" value="Genomic_DNA"/>
</dbReference>
<dbReference type="Proteomes" id="UP001189429">
    <property type="component" value="Unassembled WGS sequence"/>
</dbReference>
<evidence type="ECO:0000313" key="1">
    <source>
        <dbReference type="EMBL" id="CAK0848312.1"/>
    </source>
</evidence>